<evidence type="ECO:0000313" key="3">
    <source>
        <dbReference type="Proteomes" id="UP000023541"/>
    </source>
</evidence>
<name>A0A023BYK2_9FLAO</name>
<protein>
    <submittedName>
        <fullName evidence="2">Uncharacterized protein</fullName>
    </submittedName>
</protein>
<reference evidence="2 3" key="1">
    <citation type="submission" date="2014-04" db="EMBL/GenBank/DDBJ databases">
        <title>Aquimarina sp. 22II-S11-z7 Genome Sequencing.</title>
        <authorList>
            <person name="Lai Q."/>
        </authorList>
    </citation>
    <scope>NUCLEOTIDE SEQUENCE [LARGE SCALE GENOMIC DNA]</scope>
    <source>
        <strain evidence="2 3">22II-S11-z7</strain>
    </source>
</reference>
<dbReference type="OrthoDB" id="1431622at2"/>
<proteinExistence type="predicted"/>
<evidence type="ECO:0000256" key="1">
    <source>
        <dbReference type="SAM" id="Coils"/>
    </source>
</evidence>
<gene>
    <name evidence="2" type="ORF">ATO12_08310</name>
</gene>
<evidence type="ECO:0000313" key="2">
    <source>
        <dbReference type="EMBL" id="EZH74733.1"/>
    </source>
</evidence>
<sequence length="140" mass="16661">MMAATDNTSDKELKEIHFDILKWKSSLRFIEGEIHFINQLLNSYVFEPTTPNLFERLQEFKQQIEEIEKEIQHINQGIRTHESELGGMLECDTISCDNFYYKNHILVRRTFDDFYKNFSRLKSEVFLYAGGVLKKNKKQS</sequence>
<dbReference type="AlphaFoldDB" id="A0A023BYK2"/>
<accession>A0A023BYK2</accession>
<dbReference type="STRING" id="1317122.ATO12_08310"/>
<dbReference type="RefSeq" id="WP_034239490.1">
    <property type="nucleotide sequence ID" value="NZ_AQRA01000002.1"/>
</dbReference>
<organism evidence="2 3">
    <name type="scientific">Aquimarina atlantica</name>
    <dbReference type="NCBI Taxonomy" id="1317122"/>
    <lineage>
        <taxon>Bacteria</taxon>
        <taxon>Pseudomonadati</taxon>
        <taxon>Bacteroidota</taxon>
        <taxon>Flavobacteriia</taxon>
        <taxon>Flavobacteriales</taxon>
        <taxon>Flavobacteriaceae</taxon>
        <taxon>Aquimarina</taxon>
    </lineage>
</organism>
<dbReference type="eggNOG" id="ENOG5032TDW">
    <property type="taxonomic scope" value="Bacteria"/>
</dbReference>
<comment type="caution">
    <text evidence="2">The sequence shown here is derived from an EMBL/GenBank/DDBJ whole genome shotgun (WGS) entry which is preliminary data.</text>
</comment>
<feature type="coiled-coil region" evidence="1">
    <location>
        <begin position="50"/>
        <end position="84"/>
    </location>
</feature>
<dbReference type="Proteomes" id="UP000023541">
    <property type="component" value="Unassembled WGS sequence"/>
</dbReference>
<keyword evidence="1" id="KW-0175">Coiled coil</keyword>
<dbReference type="EMBL" id="AQRA01000002">
    <property type="protein sequence ID" value="EZH74733.1"/>
    <property type="molecule type" value="Genomic_DNA"/>
</dbReference>
<keyword evidence="3" id="KW-1185">Reference proteome</keyword>